<dbReference type="Proteomes" id="UP000051888">
    <property type="component" value="Unassembled WGS sequence"/>
</dbReference>
<evidence type="ECO:0000256" key="1">
    <source>
        <dbReference type="ARBA" id="ARBA00004141"/>
    </source>
</evidence>
<keyword evidence="4 5" id="KW-0472">Membrane</keyword>
<evidence type="ECO:0000259" key="7">
    <source>
        <dbReference type="Pfam" id="PF24961"/>
    </source>
</evidence>
<dbReference type="Gene3D" id="2.40.50.140">
    <property type="entry name" value="Nucleic acid-binding proteins"/>
    <property type="match status" value="1"/>
</dbReference>
<name>A0A0Q3TN43_9BACI</name>
<evidence type="ECO:0000259" key="6">
    <source>
        <dbReference type="Pfam" id="PF01957"/>
    </source>
</evidence>
<comment type="caution">
    <text evidence="8">The sequence shown here is derived from an EMBL/GenBank/DDBJ whole genome shotgun (WGS) entry which is preliminary data.</text>
</comment>
<dbReference type="SUPFAM" id="SSF141322">
    <property type="entry name" value="NfeD domain-like"/>
    <property type="match status" value="1"/>
</dbReference>
<feature type="transmembrane region" description="Helical" evidence="5">
    <location>
        <begin position="20"/>
        <end position="39"/>
    </location>
</feature>
<comment type="subcellular location">
    <subcellularLocation>
        <location evidence="1">Membrane</location>
        <topology evidence="1">Multi-pass membrane protein</topology>
    </subcellularLocation>
</comment>
<dbReference type="PANTHER" id="PTHR33507">
    <property type="entry name" value="INNER MEMBRANE PROTEIN YBBJ"/>
    <property type="match status" value="1"/>
</dbReference>
<dbReference type="STRING" id="157838.AN964_08345"/>
<proteinExistence type="predicted"/>
<dbReference type="EMBL" id="LJJC01000004">
    <property type="protein sequence ID" value="KQL55422.1"/>
    <property type="molecule type" value="Genomic_DNA"/>
</dbReference>
<feature type="domain" description="NfeD integral membrane" evidence="7">
    <location>
        <begin position="25"/>
        <end position="138"/>
    </location>
</feature>
<feature type="transmembrane region" description="Helical" evidence="5">
    <location>
        <begin position="122"/>
        <end position="140"/>
    </location>
</feature>
<keyword evidence="2 5" id="KW-0812">Transmembrane</keyword>
<organism evidence="8 9">
    <name type="scientific">Heyndrickxia shackletonii</name>
    <dbReference type="NCBI Taxonomy" id="157838"/>
    <lineage>
        <taxon>Bacteria</taxon>
        <taxon>Bacillati</taxon>
        <taxon>Bacillota</taxon>
        <taxon>Bacilli</taxon>
        <taxon>Bacillales</taxon>
        <taxon>Bacillaceae</taxon>
        <taxon>Heyndrickxia</taxon>
    </lineage>
</organism>
<evidence type="ECO:0000256" key="2">
    <source>
        <dbReference type="ARBA" id="ARBA00022692"/>
    </source>
</evidence>
<evidence type="ECO:0000313" key="9">
    <source>
        <dbReference type="Proteomes" id="UP000051888"/>
    </source>
</evidence>
<keyword evidence="9" id="KW-1185">Reference proteome</keyword>
<sequence>MNQGIIAAPNSPIENFANFLTNPIVVTILLCLASLGFVMELYTPKFGLYGIVGIIALVLFYFSHIVTGDASFNSLILFVLGVVLIIAELFLPGAIAGFLGVLAIIGSLLMAGGNLLYTGISIMIALLITIIAMIIMIKVFGRRMKLFKKIVLSDAVSTEKGYVSNINRTDLLGKIGKTITPLRPAGTIEINGERLDVVTEGGFISSGTDVKVIKVEGVRIIVRLNQNEMIE</sequence>
<reference evidence="8 9" key="1">
    <citation type="submission" date="2015-09" db="EMBL/GenBank/DDBJ databases">
        <title>Genome sequencing project for genomic taxonomy and phylogenomics of Bacillus-like bacteria.</title>
        <authorList>
            <person name="Liu B."/>
            <person name="Wang J."/>
            <person name="Zhu Y."/>
            <person name="Liu G."/>
            <person name="Chen Q."/>
            <person name="Chen Z."/>
            <person name="Lan J."/>
            <person name="Che J."/>
            <person name="Ge C."/>
            <person name="Shi H."/>
            <person name="Pan Z."/>
            <person name="Liu X."/>
        </authorList>
    </citation>
    <scope>NUCLEOTIDE SEQUENCE [LARGE SCALE GENOMIC DNA]</scope>
    <source>
        <strain evidence="8 9">LMG 18435</strain>
    </source>
</reference>
<feature type="domain" description="NfeD-like C-terminal" evidence="6">
    <location>
        <begin position="170"/>
        <end position="223"/>
    </location>
</feature>
<evidence type="ECO:0000256" key="5">
    <source>
        <dbReference type="SAM" id="Phobius"/>
    </source>
</evidence>
<evidence type="ECO:0000256" key="4">
    <source>
        <dbReference type="ARBA" id="ARBA00023136"/>
    </source>
</evidence>
<protein>
    <submittedName>
        <fullName evidence="8">Nodulation efficiency protein NfeD</fullName>
    </submittedName>
</protein>
<keyword evidence="3 5" id="KW-1133">Transmembrane helix</keyword>
<evidence type="ECO:0000313" key="8">
    <source>
        <dbReference type="EMBL" id="KQL55422.1"/>
    </source>
</evidence>
<gene>
    <name evidence="8" type="ORF">AN964_08345</name>
</gene>
<evidence type="ECO:0000256" key="3">
    <source>
        <dbReference type="ARBA" id="ARBA00022989"/>
    </source>
</evidence>
<dbReference type="GO" id="GO:0005886">
    <property type="term" value="C:plasma membrane"/>
    <property type="evidence" value="ECO:0007669"/>
    <property type="project" value="TreeGrafter"/>
</dbReference>
<dbReference type="PATRIC" id="fig|157838.3.peg.1831"/>
<dbReference type="InterPro" id="IPR056739">
    <property type="entry name" value="NfeD_membrane"/>
</dbReference>
<dbReference type="InterPro" id="IPR012340">
    <property type="entry name" value="NA-bd_OB-fold"/>
</dbReference>
<dbReference type="Pfam" id="PF01957">
    <property type="entry name" value="NfeD"/>
    <property type="match status" value="1"/>
</dbReference>
<accession>A0A0Q3TN43</accession>
<dbReference type="PANTHER" id="PTHR33507:SF3">
    <property type="entry name" value="INNER MEMBRANE PROTEIN YBBJ"/>
    <property type="match status" value="1"/>
</dbReference>
<feature type="transmembrane region" description="Helical" evidence="5">
    <location>
        <begin position="98"/>
        <end position="116"/>
    </location>
</feature>
<feature type="transmembrane region" description="Helical" evidence="5">
    <location>
        <begin position="46"/>
        <end position="66"/>
    </location>
</feature>
<dbReference type="InterPro" id="IPR002810">
    <property type="entry name" value="NfeD-like_C"/>
</dbReference>
<dbReference type="InterPro" id="IPR052165">
    <property type="entry name" value="Membrane_assoc_protease"/>
</dbReference>
<dbReference type="Pfam" id="PF24961">
    <property type="entry name" value="NfeD_membrane"/>
    <property type="match status" value="1"/>
</dbReference>
<dbReference type="AlphaFoldDB" id="A0A0Q3TN43"/>